<evidence type="ECO:0000313" key="12">
    <source>
        <dbReference type="Proteomes" id="UP000015101"/>
    </source>
</evidence>
<organism evidence="11 12">
    <name type="scientific">Helobdella robusta</name>
    <name type="common">Californian leech</name>
    <dbReference type="NCBI Taxonomy" id="6412"/>
    <lineage>
        <taxon>Eukaryota</taxon>
        <taxon>Metazoa</taxon>
        <taxon>Spiralia</taxon>
        <taxon>Lophotrochozoa</taxon>
        <taxon>Annelida</taxon>
        <taxon>Clitellata</taxon>
        <taxon>Hirudinea</taxon>
        <taxon>Rhynchobdellida</taxon>
        <taxon>Glossiphoniidae</taxon>
        <taxon>Helobdella</taxon>
    </lineage>
</organism>
<gene>
    <name evidence="11" type="primary">20197504</name>
    <name evidence="10" type="ORF">HELRODRAFT_155984</name>
</gene>
<dbReference type="InterPro" id="IPR000243">
    <property type="entry name" value="Pept_T1A_subB"/>
</dbReference>
<reference evidence="11" key="3">
    <citation type="submission" date="2015-06" db="UniProtKB">
        <authorList>
            <consortium name="EnsemblMetazoa"/>
        </authorList>
    </citation>
    <scope>IDENTIFICATION</scope>
</reference>
<dbReference type="RefSeq" id="XP_009025341.1">
    <property type="nucleotide sequence ID" value="XM_009027093.1"/>
</dbReference>
<dbReference type="GeneID" id="20197504"/>
<keyword evidence="12" id="KW-1185">Reference proteome</keyword>
<dbReference type="PRINTS" id="PR00141">
    <property type="entry name" value="PROTEASOME"/>
</dbReference>
<proteinExistence type="inferred from homology"/>
<dbReference type="STRING" id="6412.T1ELQ4"/>
<dbReference type="PROSITE" id="PS51476">
    <property type="entry name" value="PROTEASOME_BETA_2"/>
    <property type="match status" value="1"/>
</dbReference>
<keyword evidence="7" id="KW-0865">Zymogen</keyword>
<dbReference type="InterPro" id="IPR029055">
    <property type="entry name" value="Ntn_hydrolases_N"/>
</dbReference>
<dbReference type="PANTHER" id="PTHR32194:SF0">
    <property type="entry name" value="ATP-DEPENDENT PROTEASE SUBUNIT HSLV"/>
    <property type="match status" value="1"/>
</dbReference>
<dbReference type="PANTHER" id="PTHR32194">
    <property type="entry name" value="METALLOPROTEASE TLDD"/>
    <property type="match status" value="1"/>
</dbReference>
<evidence type="ECO:0000256" key="7">
    <source>
        <dbReference type="ARBA" id="ARBA00023145"/>
    </source>
</evidence>
<dbReference type="SUPFAM" id="SSF56235">
    <property type="entry name" value="N-terminal nucleophile aminohydrolases (Ntn hydrolases)"/>
    <property type="match status" value="1"/>
</dbReference>
<keyword evidence="4" id="KW-0888">Threonine protease</keyword>
<dbReference type="FunCoup" id="T1ELQ4">
    <property type="interactions" value="935"/>
</dbReference>
<dbReference type="AlphaFoldDB" id="T1ELQ4"/>
<dbReference type="PROSITE" id="PS00854">
    <property type="entry name" value="PROTEASOME_BETA_1"/>
    <property type="match status" value="1"/>
</dbReference>
<dbReference type="eggNOG" id="KOG0174">
    <property type="taxonomic scope" value="Eukaryota"/>
</dbReference>
<name>T1ELQ4_HELRO</name>
<dbReference type="Pfam" id="PF00227">
    <property type="entry name" value="Proteasome"/>
    <property type="match status" value="1"/>
</dbReference>
<evidence type="ECO:0000256" key="9">
    <source>
        <dbReference type="RuleBase" id="RU004203"/>
    </source>
</evidence>
<dbReference type="OrthoDB" id="7854943at2759"/>
<dbReference type="GO" id="GO:0043161">
    <property type="term" value="P:proteasome-mediated ubiquitin-dependent protein catabolic process"/>
    <property type="evidence" value="ECO:0000318"/>
    <property type="project" value="GO_Central"/>
</dbReference>
<dbReference type="GO" id="GO:0019774">
    <property type="term" value="C:proteasome core complex, beta-subunit complex"/>
    <property type="evidence" value="ECO:0000318"/>
    <property type="project" value="GO_Central"/>
</dbReference>
<keyword evidence="8 9" id="KW-0539">Nucleus</keyword>
<evidence type="ECO:0000256" key="1">
    <source>
        <dbReference type="ARBA" id="ARBA00001198"/>
    </source>
</evidence>
<reference evidence="12" key="1">
    <citation type="submission" date="2012-12" db="EMBL/GenBank/DDBJ databases">
        <authorList>
            <person name="Hellsten U."/>
            <person name="Grimwood J."/>
            <person name="Chapman J.A."/>
            <person name="Shapiro H."/>
            <person name="Aerts A."/>
            <person name="Otillar R.P."/>
            <person name="Terry A.Y."/>
            <person name="Boore J.L."/>
            <person name="Simakov O."/>
            <person name="Marletaz F."/>
            <person name="Cho S.-J."/>
            <person name="Edsinger-Gonzales E."/>
            <person name="Havlak P."/>
            <person name="Kuo D.-H."/>
            <person name="Larsson T."/>
            <person name="Lv J."/>
            <person name="Arendt D."/>
            <person name="Savage R."/>
            <person name="Osoegawa K."/>
            <person name="de Jong P."/>
            <person name="Lindberg D.R."/>
            <person name="Seaver E.C."/>
            <person name="Weisblat D.A."/>
            <person name="Putnam N.H."/>
            <person name="Grigoriev I.V."/>
            <person name="Rokhsar D.S."/>
        </authorList>
    </citation>
    <scope>NUCLEOTIDE SEQUENCE</scope>
</reference>
<evidence type="ECO:0000256" key="4">
    <source>
        <dbReference type="ARBA" id="ARBA00022698"/>
    </source>
</evidence>
<dbReference type="InterPro" id="IPR001353">
    <property type="entry name" value="Proteasome_sua/b"/>
</dbReference>
<keyword evidence="3" id="KW-0645">Protease</keyword>
<reference evidence="10 12" key="2">
    <citation type="journal article" date="2013" name="Nature">
        <title>Insights into bilaterian evolution from three spiralian genomes.</title>
        <authorList>
            <person name="Simakov O."/>
            <person name="Marletaz F."/>
            <person name="Cho S.J."/>
            <person name="Edsinger-Gonzales E."/>
            <person name="Havlak P."/>
            <person name="Hellsten U."/>
            <person name="Kuo D.H."/>
            <person name="Larsson T."/>
            <person name="Lv J."/>
            <person name="Arendt D."/>
            <person name="Savage R."/>
            <person name="Osoegawa K."/>
            <person name="de Jong P."/>
            <person name="Grimwood J."/>
            <person name="Chapman J.A."/>
            <person name="Shapiro H."/>
            <person name="Aerts A."/>
            <person name="Otillar R.P."/>
            <person name="Terry A.Y."/>
            <person name="Boore J.L."/>
            <person name="Grigoriev I.V."/>
            <person name="Lindberg D.R."/>
            <person name="Seaver E.C."/>
            <person name="Weisblat D.A."/>
            <person name="Putnam N.H."/>
            <person name="Rokhsar D.S."/>
        </authorList>
    </citation>
    <scope>NUCLEOTIDE SEQUENCE</scope>
</reference>
<dbReference type="Proteomes" id="UP000015101">
    <property type="component" value="Unassembled WGS sequence"/>
</dbReference>
<dbReference type="GO" id="GO:0005634">
    <property type="term" value="C:nucleus"/>
    <property type="evidence" value="ECO:0000318"/>
    <property type="project" value="GO_Central"/>
</dbReference>
<dbReference type="HOGENOM" id="CLU_035750_5_2_1"/>
<comment type="catalytic activity">
    <reaction evidence="1">
        <text>Cleavage of peptide bonds with very broad specificity.</text>
        <dbReference type="EC" id="3.4.25.1"/>
    </reaction>
</comment>
<dbReference type="GO" id="GO:0004175">
    <property type="term" value="F:endopeptidase activity"/>
    <property type="evidence" value="ECO:0000318"/>
    <property type="project" value="GO_Central"/>
</dbReference>
<dbReference type="CDD" id="cd03762">
    <property type="entry name" value="proteasome_beta_type_6"/>
    <property type="match status" value="1"/>
</dbReference>
<evidence type="ECO:0000256" key="6">
    <source>
        <dbReference type="ARBA" id="ARBA00022942"/>
    </source>
</evidence>
<evidence type="ECO:0000256" key="8">
    <source>
        <dbReference type="ARBA" id="ARBA00023242"/>
    </source>
</evidence>
<evidence type="ECO:0000256" key="5">
    <source>
        <dbReference type="ARBA" id="ARBA00022801"/>
    </source>
</evidence>
<dbReference type="GO" id="GO:0004298">
    <property type="term" value="F:threonine-type endopeptidase activity"/>
    <property type="evidence" value="ECO:0007669"/>
    <property type="project" value="UniProtKB-KW"/>
</dbReference>
<dbReference type="InterPro" id="IPR016050">
    <property type="entry name" value="Proteasome_bsu_CS"/>
</dbReference>
<keyword evidence="2 9" id="KW-0963">Cytoplasm</keyword>
<accession>T1ELQ4</accession>
<comment type="function">
    <text evidence="9">Component of the proteasome, a multicatalytic proteinase complex which is characterized by its ability to cleave peptides with Arg, Phe, Tyr, Leu, and Glu adjacent to the leaving group at neutral or slightly basic pH. The proteasome has an ATP-dependent proteolytic activity.</text>
</comment>
<dbReference type="InterPro" id="IPR023333">
    <property type="entry name" value="Proteasome_suB-type"/>
</dbReference>
<keyword evidence="5" id="KW-0378">Hydrolase</keyword>
<dbReference type="CTD" id="20197504"/>
<evidence type="ECO:0000256" key="2">
    <source>
        <dbReference type="ARBA" id="ARBA00022490"/>
    </source>
</evidence>
<dbReference type="EnsemblMetazoa" id="HelroT155984">
    <property type="protein sequence ID" value="HelroP155984"/>
    <property type="gene ID" value="HelroG155984"/>
</dbReference>
<dbReference type="EMBL" id="KB097495">
    <property type="protein sequence ID" value="ESN96099.1"/>
    <property type="molecule type" value="Genomic_DNA"/>
</dbReference>
<keyword evidence="6 9" id="KW-0647">Proteasome</keyword>
<sequence>MAVEFDGGVVIGADTRTTTGSYVYNRITDKLTKVSETIYCCKSGSSADTQAISDVVSYHLSVHKLEFGGEPLVKTAAKIFQDLCYNYRDQMSAGIICAGWDHIHGGQVYCIPLGGMCIRQPVTIGGSGSTYIYGYVDATYKEKMSVKECQEFVANAITLAIGRDGSSGGFVRLATITKDGVERMTVLPNQLPKFSEL</sequence>
<evidence type="ECO:0000313" key="11">
    <source>
        <dbReference type="EnsemblMetazoa" id="HelroP155984"/>
    </source>
</evidence>
<dbReference type="KEGG" id="hro:HELRODRAFT_155984"/>
<evidence type="ECO:0000256" key="3">
    <source>
        <dbReference type="ARBA" id="ARBA00022670"/>
    </source>
</evidence>
<dbReference type="GO" id="GO:0005829">
    <property type="term" value="C:cytosol"/>
    <property type="evidence" value="ECO:0000318"/>
    <property type="project" value="GO_Central"/>
</dbReference>
<dbReference type="FunFam" id="3.60.20.10:FF:000010">
    <property type="entry name" value="Proteasome subunit beta type-1"/>
    <property type="match status" value="1"/>
</dbReference>
<comment type="subunit">
    <text evidence="9">Component of the proteasome complex.</text>
</comment>
<comment type="similarity">
    <text evidence="9">Belongs to the peptidase T1B family.</text>
</comment>
<evidence type="ECO:0000313" key="10">
    <source>
        <dbReference type="EMBL" id="ESN96099.1"/>
    </source>
</evidence>
<dbReference type="InParanoid" id="T1ELQ4"/>
<dbReference type="Gene3D" id="3.60.20.10">
    <property type="entry name" value="Glutamine Phosphoribosylpyrophosphate, subunit 1, domain 1"/>
    <property type="match status" value="1"/>
</dbReference>
<comment type="subcellular location">
    <subcellularLocation>
        <location evidence="9">Cytoplasm</location>
    </subcellularLocation>
    <subcellularLocation>
        <location evidence="9">Nucleus</location>
    </subcellularLocation>
</comment>
<dbReference type="EMBL" id="AMQM01001301">
    <property type="status" value="NOT_ANNOTATED_CDS"/>
    <property type="molecule type" value="Genomic_DNA"/>
</dbReference>
<protein>
    <recommendedName>
        <fullName evidence="9">Proteasome subunit beta</fullName>
    </recommendedName>
</protein>
<dbReference type="OMA" id="TFIYGYC"/>